<dbReference type="CDD" id="cd01838">
    <property type="entry name" value="Isoamyl_acetate_hydrolase_like"/>
    <property type="match status" value="1"/>
</dbReference>
<reference evidence="2 3" key="2">
    <citation type="journal article" date="2008" name="Nature">
        <title>The Phaeodactylum genome reveals the evolutionary history of diatom genomes.</title>
        <authorList>
            <person name="Bowler C."/>
            <person name="Allen A.E."/>
            <person name="Badger J.H."/>
            <person name="Grimwood J."/>
            <person name="Jabbari K."/>
            <person name="Kuo A."/>
            <person name="Maheswari U."/>
            <person name="Martens C."/>
            <person name="Maumus F."/>
            <person name="Otillar R.P."/>
            <person name="Rayko E."/>
            <person name="Salamov A."/>
            <person name="Vandepoele K."/>
            <person name="Beszteri B."/>
            <person name="Gruber A."/>
            <person name="Heijde M."/>
            <person name="Katinka M."/>
            <person name="Mock T."/>
            <person name="Valentin K."/>
            <person name="Verret F."/>
            <person name="Berges J.A."/>
            <person name="Brownlee C."/>
            <person name="Cadoret J.P."/>
            <person name="Chiovitti A."/>
            <person name="Choi C.J."/>
            <person name="Coesel S."/>
            <person name="De Martino A."/>
            <person name="Detter J.C."/>
            <person name="Durkin C."/>
            <person name="Falciatore A."/>
            <person name="Fournet J."/>
            <person name="Haruta M."/>
            <person name="Huysman M.J."/>
            <person name="Jenkins B.D."/>
            <person name="Jiroutova K."/>
            <person name="Jorgensen R.E."/>
            <person name="Joubert Y."/>
            <person name="Kaplan A."/>
            <person name="Kroger N."/>
            <person name="Kroth P.G."/>
            <person name="La Roche J."/>
            <person name="Lindquist E."/>
            <person name="Lommer M."/>
            <person name="Martin-Jezequel V."/>
            <person name="Lopez P.J."/>
            <person name="Lucas S."/>
            <person name="Mangogna M."/>
            <person name="McGinnis K."/>
            <person name="Medlin L.K."/>
            <person name="Montsant A."/>
            <person name="Oudot-Le Secq M.P."/>
            <person name="Napoli C."/>
            <person name="Obornik M."/>
            <person name="Parker M.S."/>
            <person name="Petit J.L."/>
            <person name="Porcel B.M."/>
            <person name="Poulsen N."/>
            <person name="Robison M."/>
            <person name="Rychlewski L."/>
            <person name="Rynearson T.A."/>
            <person name="Schmutz J."/>
            <person name="Shapiro H."/>
            <person name="Siaut M."/>
            <person name="Stanley M."/>
            <person name="Sussman M.R."/>
            <person name="Taylor A.R."/>
            <person name="Vardi A."/>
            <person name="von Dassow P."/>
            <person name="Vyverman W."/>
            <person name="Willis A."/>
            <person name="Wyrwicz L.S."/>
            <person name="Rokhsar D.S."/>
            <person name="Weissenbach J."/>
            <person name="Armbrust E.V."/>
            <person name="Green B.R."/>
            <person name="Van de Peer Y."/>
            <person name="Grigoriev I.V."/>
        </authorList>
    </citation>
    <scope>NUCLEOTIDE SEQUENCE [LARGE SCALE GENOMIC DNA]</scope>
    <source>
        <strain evidence="2 3">CCMP1335</strain>
    </source>
</reference>
<dbReference type="AlphaFoldDB" id="B8BV65"/>
<dbReference type="PANTHER" id="PTHR14209">
    <property type="entry name" value="ISOAMYL ACETATE-HYDROLYZING ESTERASE 1"/>
    <property type="match status" value="1"/>
</dbReference>
<sequence>MARPKILLFGDSITQMSFSAIDCGWGACIADRYQRRADVLNRGFSGYNTDWFLRYASTDEGKADLFQHNGVKLVTIFFGANDASCENLNRRQHVSLGDYTSNIKQIVSLARSNFGNDVKIVLMSPPPVCHDGRLRFQKERYKEKASGSLERTLALSGTYAKTLKGVANELNLPFLDLWTTMQFTPSGEEKPWKHYLSDGLHLSAEGNKFVGEALLQSIEQ</sequence>
<dbReference type="SUPFAM" id="SSF52266">
    <property type="entry name" value="SGNH hydrolase"/>
    <property type="match status" value="1"/>
</dbReference>
<dbReference type="InterPro" id="IPR036514">
    <property type="entry name" value="SGNH_hydro_sf"/>
</dbReference>
<keyword evidence="3" id="KW-1185">Reference proteome</keyword>
<dbReference type="Gene3D" id="3.40.50.1110">
    <property type="entry name" value="SGNH hydrolase"/>
    <property type="match status" value="1"/>
</dbReference>
<feature type="domain" description="SGNH hydrolase-type esterase" evidence="1">
    <location>
        <begin position="8"/>
        <end position="208"/>
    </location>
</feature>
<dbReference type="InterPro" id="IPR013830">
    <property type="entry name" value="SGNH_hydro"/>
</dbReference>
<dbReference type="PaxDb" id="35128-Thaps32003"/>
<feature type="non-terminal residue" evidence="2">
    <location>
        <position position="220"/>
    </location>
</feature>
<accession>B8BV65</accession>
<dbReference type="RefSeq" id="XP_002287962.1">
    <property type="nucleotide sequence ID" value="XM_002287926.1"/>
</dbReference>
<protein>
    <recommendedName>
        <fullName evidence="1">SGNH hydrolase-type esterase domain-containing protein</fullName>
    </recommendedName>
</protein>
<dbReference type="Proteomes" id="UP000001449">
    <property type="component" value="Chromosome 2"/>
</dbReference>
<dbReference type="OMA" id="VIWPKVI"/>
<evidence type="ECO:0000313" key="3">
    <source>
        <dbReference type="Proteomes" id="UP000001449"/>
    </source>
</evidence>
<dbReference type="EMBL" id="CM000639">
    <property type="protein sequence ID" value="EED95405.1"/>
    <property type="molecule type" value="Genomic_DNA"/>
</dbReference>
<dbReference type="eggNOG" id="KOG3035">
    <property type="taxonomic scope" value="Eukaryota"/>
</dbReference>
<proteinExistence type="predicted"/>
<dbReference type="InParanoid" id="B8BV65"/>
<dbReference type="GO" id="GO:0016788">
    <property type="term" value="F:hydrolase activity, acting on ester bonds"/>
    <property type="evidence" value="ECO:0007669"/>
    <property type="project" value="InterPro"/>
</dbReference>
<dbReference type="KEGG" id="tps:THAPSDRAFT_32003"/>
<evidence type="ECO:0000313" key="2">
    <source>
        <dbReference type="EMBL" id="EED95405.1"/>
    </source>
</evidence>
<dbReference type="PANTHER" id="PTHR14209:SF19">
    <property type="entry name" value="ISOAMYL ACETATE-HYDROLYZING ESTERASE 1 HOMOLOG"/>
    <property type="match status" value="1"/>
</dbReference>
<gene>
    <name evidence="2" type="ORF">THAPSDRAFT_32003</name>
</gene>
<dbReference type="Pfam" id="PF13472">
    <property type="entry name" value="Lipase_GDSL_2"/>
    <property type="match status" value="1"/>
</dbReference>
<dbReference type="HOGENOM" id="CLU_051989_0_2_1"/>
<name>B8BV65_THAPS</name>
<dbReference type="STRING" id="35128.B8BV65"/>
<dbReference type="GeneID" id="7452285"/>
<dbReference type="InterPro" id="IPR045136">
    <property type="entry name" value="Iah1-like"/>
</dbReference>
<organism evidence="2 3">
    <name type="scientific">Thalassiosira pseudonana</name>
    <name type="common">Marine diatom</name>
    <name type="synonym">Cyclotella nana</name>
    <dbReference type="NCBI Taxonomy" id="35128"/>
    <lineage>
        <taxon>Eukaryota</taxon>
        <taxon>Sar</taxon>
        <taxon>Stramenopiles</taxon>
        <taxon>Ochrophyta</taxon>
        <taxon>Bacillariophyta</taxon>
        <taxon>Coscinodiscophyceae</taxon>
        <taxon>Thalassiosirophycidae</taxon>
        <taxon>Thalassiosirales</taxon>
        <taxon>Thalassiosiraceae</taxon>
        <taxon>Thalassiosira</taxon>
    </lineage>
</organism>
<evidence type="ECO:0000259" key="1">
    <source>
        <dbReference type="Pfam" id="PF13472"/>
    </source>
</evidence>
<reference evidence="2 3" key="1">
    <citation type="journal article" date="2004" name="Science">
        <title>The genome of the diatom Thalassiosira pseudonana: ecology, evolution, and metabolism.</title>
        <authorList>
            <person name="Armbrust E.V."/>
            <person name="Berges J.A."/>
            <person name="Bowler C."/>
            <person name="Green B.R."/>
            <person name="Martinez D."/>
            <person name="Putnam N.H."/>
            <person name="Zhou S."/>
            <person name="Allen A.E."/>
            <person name="Apt K.E."/>
            <person name="Bechner M."/>
            <person name="Brzezinski M.A."/>
            <person name="Chaal B.K."/>
            <person name="Chiovitti A."/>
            <person name="Davis A.K."/>
            <person name="Demarest M.S."/>
            <person name="Detter J.C."/>
            <person name="Glavina T."/>
            <person name="Goodstein D."/>
            <person name="Hadi M.Z."/>
            <person name="Hellsten U."/>
            <person name="Hildebrand M."/>
            <person name="Jenkins B.D."/>
            <person name="Jurka J."/>
            <person name="Kapitonov V.V."/>
            <person name="Kroger N."/>
            <person name="Lau W.W."/>
            <person name="Lane T.W."/>
            <person name="Larimer F.W."/>
            <person name="Lippmeier J.C."/>
            <person name="Lucas S."/>
            <person name="Medina M."/>
            <person name="Montsant A."/>
            <person name="Obornik M."/>
            <person name="Parker M.S."/>
            <person name="Palenik B."/>
            <person name="Pazour G.J."/>
            <person name="Richardson P.M."/>
            <person name="Rynearson T.A."/>
            <person name="Saito M.A."/>
            <person name="Schwartz D.C."/>
            <person name="Thamatrakoln K."/>
            <person name="Valentin K."/>
            <person name="Vardi A."/>
            <person name="Wilkerson F.P."/>
            <person name="Rokhsar D.S."/>
        </authorList>
    </citation>
    <scope>NUCLEOTIDE SEQUENCE [LARGE SCALE GENOMIC DNA]</scope>
    <source>
        <strain evidence="2 3">CCMP1335</strain>
    </source>
</reference>